<dbReference type="PRINTS" id="PR00625">
    <property type="entry name" value="JDOMAIN"/>
</dbReference>
<dbReference type="InterPro" id="IPR018253">
    <property type="entry name" value="DnaJ_domain_CS"/>
</dbReference>
<gene>
    <name evidence="7" type="ORF">BQ4739_LOCUS9775</name>
</gene>
<dbReference type="PANTHER" id="PTHR45255">
    <property type="entry name" value="DNAJ HOMOLOG SUBFAMILY C MEMBER 24"/>
    <property type="match status" value="1"/>
</dbReference>
<dbReference type="PROSITE" id="PS50076">
    <property type="entry name" value="DNAJ_2"/>
    <property type="match status" value="1"/>
</dbReference>
<dbReference type="EMBL" id="FNXT01000933">
    <property type="protein sequence ID" value="SZX69506.1"/>
    <property type="molecule type" value="Genomic_DNA"/>
</dbReference>
<dbReference type="Pfam" id="PF00226">
    <property type="entry name" value="DnaJ"/>
    <property type="match status" value="1"/>
</dbReference>
<dbReference type="SUPFAM" id="SSF46565">
    <property type="entry name" value="Chaperone J-domain"/>
    <property type="match status" value="1"/>
</dbReference>
<evidence type="ECO:0000256" key="3">
    <source>
        <dbReference type="ARBA" id="ARBA00022833"/>
    </source>
</evidence>
<name>A0A383VYK9_TETOB</name>
<keyword evidence="2" id="KW-0479">Metal-binding</keyword>
<comment type="similarity">
    <text evidence="1">Belongs to the DPH4 family.</text>
</comment>
<evidence type="ECO:0000256" key="1">
    <source>
        <dbReference type="ARBA" id="ARBA00006169"/>
    </source>
</evidence>
<evidence type="ECO:0000259" key="6">
    <source>
        <dbReference type="PROSITE" id="PS50076"/>
    </source>
</evidence>
<evidence type="ECO:0000256" key="4">
    <source>
        <dbReference type="ARBA" id="ARBA00023004"/>
    </source>
</evidence>
<evidence type="ECO:0000256" key="2">
    <source>
        <dbReference type="ARBA" id="ARBA00022723"/>
    </source>
</evidence>
<dbReference type="Proteomes" id="UP000256970">
    <property type="component" value="Unassembled WGS sequence"/>
</dbReference>
<evidence type="ECO:0000313" key="8">
    <source>
        <dbReference type="Proteomes" id="UP000256970"/>
    </source>
</evidence>
<dbReference type="InterPro" id="IPR036671">
    <property type="entry name" value="DPH_MB_sf"/>
</dbReference>
<dbReference type="SUPFAM" id="SSF144217">
    <property type="entry name" value="CSL zinc finger"/>
    <property type="match status" value="1"/>
</dbReference>
<dbReference type="Gene3D" id="1.10.287.110">
    <property type="entry name" value="DnaJ domain"/>
    <property type="match status" value="1"/>
</dbReference>
<dbReference type="GO" id="GO:0008198">
    <property type="term" value="F:ferrous iron binding"/>
    <property type="evidence" value="ECO:0007669"/>
    <property type="project" value="TreeGrafter"/>
</dbReference>
<protein>
    <recommendedName>
        <fullName evidence="6">J domain-containing protein</fullName>
    </recommendedName>
</protein>
<dbReference type="PROSITE" id="PS00636">
    <property type="entry name" value="DNAJ_1"/>
    <property type="match status" value="1"/>
</dbReference>
<evidence type="ECO:0000313" key="7">
    <source>
        <dbReference type="EMBL" id="SZX69506.1"/>
    </source>
</evidence>
<organism evidence="7 8">
    <name type="scientific">Tetradesmus obliquus</name>
    <name type="common">Green alga</name>
    <name type="synonym">Acutodesmus obliquus</name>
    <dbReference type="NCBI Taxonomy" id="3088"/>
    <lineage>
        <taxon>Eukaryota</taxon>
        <taxon>Viridiplantae</taxon>
        <taxon>Chlorophyta</taxon>
        <taxon>core chlorophytes</taxon>
        <taxon>Chlorophyceae</taxon>
        <taxon>CS clade</taxon>
        <taxon>Sphaeropleales</taxon>
        <taxon>Scenedesmaceae</taxon>
        <taxon>Tetradesmus</taxon>
    </lineage>
</organism>
<dbReference type="InterPro" id="IPR007872">
    <property type="entry name" value="DPH_MB_dom"/>
</dbReference>
<feature type="region of interest" description="Disordered" evidence="5">
    <location>
        <begin position="87"/>
        <end position="132"/>
    </location>
</feature>
<feature type="domain" description="J" evidence="6">
    <location>
        <begin position="5"/>
        <end position="68"/>
    </location>
</feature>
<dbReference type="SMART" id="SM00271">
    <property type="entry name" value="DnaJ"/>
    <property type="match status" value="1"/>
</dbReference>
<dbReference type="InterPro" id="IPR001623">
    <property type="entry name" value="DnaJ_domain"/>
</dbReference>
<keyword evidence="8" id="KW-1185">Reference proteome</keyword>
<dbReference type="CDD" id="cd06257">
    <property type="entry name" value="DnaJ"/>
    <property type="match status" value="1"/>
</dbReference>
<proteinExistence type="inferred from homology"/>
<dbReference type="STRING" id="3088.A0A383VYK9"/>
<keyword evidence="4" id="KW-0408">Iron</keyword>
<sequence length="185" mass="20734">MSAKCYYEVLGVNRTASNEELKAAYQQQALLLHPDKAGVSSQDGFQLLQQAWQVLRDPGSRAVYDHQLSQAELKATVTLHDEIDLEDMDEEVQEDEQQEEEEEAEAEEDGQRQHPVTHESQPNDSQVQQQQQQCQGPAAVAGCVRSYPCRCGDSYLLRPADMHLAAQQIILPCRSCSNAILVRLP</sequence>
<feature type="compositionally biased region" description="Acidic residues" evidence="5">
    <location>
        <begin position="87"/>
        <end position="108"/>
    </location>
</feature>
<dbReference type="PANTHER" id="PTHR45255:SF1">
    <property type="entry name" value="DNAJ HOMOLOG SUBFAMILY C MEMBER 24"/>
    <property type="match status" value="1"/>
</dbReference>
<keyword evidence="3" id="KW-0862">Zinc</keyword>
<dbReference type="AlphaFoldDB" id="A0A383VYK9"/>
<accession>A0A383VYK9</accession>
<dbReference type="Pfam" id="PF05207">
    <property type="entry name" value="Zn_ribbon_CSL"/>
    <property type="match status" value="1"/>
</dbReference>
<dbReference type="InterPro" id="IPR036869">
    <property type="entry name" value="J_dom_sf"/>
</dbReference>
<reference evidence="7 8" key="1">
    <citation type="submission" date="2016-10" db="EMBL/GenBank/DDBJ databases">
        <authorList>
            <person name="Cai Z."/>
        </authorList>
    </citation>
    <scope>NUCLEOTIDE SEQUENCE [LARGE SCALE GENOMIC DNA]</scope>
</reference>
<dbReference type="GO" id="GO:0001671">
    <property type="term" value="F:ATPase activator activity"/>
    <property type="evidence" value="ECO:0007669"/>
    <property type="project" value="TreeGrafter"/>
</dbReference>
<evidence type="ECO:0000256" key="5">
    <source>
        <dbReference type="SAM" id="MobiDB-lite"/>
    </source>
</evidence>
<dbReference type="Gene3D" id="3.10.660.10">
    <property type="entry name" value="DPH Zinc finger"/>
    <property type="match status" value="1"/>
</dbReference>